<keyword evidence="2" id="KW-1185">Reference proteome</keyword>
<reference evidence="1" key="1">
    <citation type="journal article" date="2021" name="Environ. Microbiol.">
        <title>Gene family expansions and transcriptome signatures uncover fungal adaptations to wood decay.</title>
        <authorList>
            <person name="Hage H."/>
            <person name="Miyauchi S."/>
            <person name="Viragh M."/>
            <person name="Drula E."/>
            <person name="Min B."/>
            <person name="Chaduli D."/>
            <person name="Navarro D."/>
            <person name="Favel A."/>
            <person name="Norest M."/>
            <person name="Lesage-Meessen L."/>
            <person name="Balint B."/>
            <person name="Merenyi Z."/>
            <person name="de Eugenio L."/>
            <person name="Morin E."/>
            <person name="Martinez A.T."/>
            <person name="Baldrian P."/>
            <person name="Stursova M."/>
            <person name="Martinez M.J."/>
            <person name="Novotny C."/>
            <person name="Magnuson J.K."/>
            <person name="Spatafora J.W."/>
            <person name="Maurice S."/>
            <person name="Pangilinan J."/>
            <person name="Andreopoulos W."/>
            <person name="LaButti K."/>
            <person name="Hundley H."/>
            <person name="Na H."/>
            <person name="Kuo A."/>
            <person name="Barry K."/>
            <person name="Lipzen A."/>
            <person name="Henrissat B."/>
            <person name="Riley R."/>
            <person name="Ahrendt S."/>
            <person name="Nagy L.G."/>
            <person name="Grigoriev I.V."/>
            <person name="Martin F."/>
            <person name="Rosso M.N."/>
        </authorList>
    </citation>
    <scope>NUCLEOTIDE SEQUENCE</scope>
    <source>
        <strain evidence="1">CBS 384.51</strain>
    </source>
</reference>
<dbReference type="Proteomes" id="UP001055072">
    <property type="component" value="Unassembled WGS sequence"/>
</dbReference>
<name>A0ACB8TT43_9APHY</name>
<accession>A0ACB8TT43</accession>
<comment type="caution">
    <text evidence="1">The sequence shown here is derived from an EMBL/GenBank/DDBJ whole genome shotgun (WGS) entry which is preliminary data.</text>
</comment>
<sequence length="216" mass="24059">MTSLRSHCDSLAGTDDEITTGCVNEHTELAKALEDPEFIEYVRSLDTVAMLQSALELKRGTVIIQRTPYDPFVEAMRRRARAQLEHEQQSNRLSRDSTQAKARRVTDGIGQTSSSATLYAISRLDEEHRKNLSSGSKTEQNIESVVWTKIMDMDACCALETEVRLHAEALLLDFSQRRQVTDAMLEDLRRISQEMPGESSSSVGEDCGATGGMSEN</sequence>
<dbReference type="EMBL" id="MU274935">
    <property type="protein sequence ID" value="KAI0085106.1"/>
    <property type="molecule type" value="Genomic_DNA"/>
</dbReference>
<evidence type="ECO:0000313" key="1">
    <source>
        <dbReference type="EMBL" id="KAI0085106.1"/>
    </source>
</evidence>
<gene>
    <name evidence="1" type="ORF">BDY19DRAFT_909378</name>
</gene>
<proteinExistence type="predicted"/>
<organism evidence="1 2">
    <name type="scientific">Irpex rosettiformis</name>
    <dbReference type="NCBI Taxonomy" id="378272"/>
    <lineage>
        <taxon>Eukaryota</taxon>
        <taxon>Fungi</taxon>
        <taxon>Dikarya</taxon>
        <taxon>Basidiomycota</taxon>
        <taxon>Agaricomycotina</taxon>
        <taxon>Agaricomycetes</taxon>
        <taxon>Polyporales</taxon>
        <taxon>Irpicaceae</taxon>
        <taxon>Irpex</taxon>
    </lineage>
</organism>
<evidence type="ECO:0000313" key="2">
    <source>
        <dbReference type="Proteomes" id="UP001055072"/>
    </source>
</evidence>
<protein>
    <submittedName>
        <fullName evidence="1">Uncharacterized protein</fullName>
    </submittedName>
</protein>